<protein>
    <submittedName>
        <fullName evidence="1">Uncharacterized protein</fullName>
    </submittedName>
</protein>
<organism evidence="1 2">
    <name type="scientific">Stutzerimonas stutzeri</name>
    <name type="common">Pseudomonas stutzeri</name>
    <dbReference type="NCBI Taxonomy" id="316"/>
    <lineage>
        <taxon>Bacteria</taxon>
        <taxon>Pseudomonadati</taxon>
        <taxon>Pseudomonadota</taxon>
        <taxon>Gammaproteobacteria</taxon>
        <taxon>Pseudomonadales</taxon>
        <taxon>Pseudomonadaceae</taxon>
        <taxon>Stutzerimonas</taxon>
    </lineage>
</organism>
<evidence type="ECO:0000313" key="2">
    <source>
        <dbReference type="Proteomes" id="UP000236003"/>
    </source>
</evidence>
<dbReference type="Proteomes" id="UP000236003">
    <property type="component" value="Unassembled WGS sequence"/>
</dbReference>
<dbReference type="RefSeq" id="WP_102820625.1">
    <property type="nucleotide sequence ID" value="NZ_JAMOHR010000008.1"/>
</dbReference>
<dbReference type="EMBL" id="POUM01000008">
    <property type="protein sequence ID" value="PNF59567.1"/>
    <property type="molecule type" value="Genomic_DNA"/>
</dbReference>
<sequence>MTGSADVIGQPLFAVVLEDMEHQTLQADSRSPALELLAQVSALDLPIKDIGLPGGMNGH</sequence>
<comment type="caution">
    <text evidence="1">The sequence shown here is derived from an EMBL/GenBank/DDBJ whole genome shotgun (WGS) entry which is preliminary data.</text>
</comment>
<reference evidence="1 2" key="1">
    <citation type="submission" date="2018-01" db="EMBL/GenBank/DDBJ databases">
        <title>Denitrification phenotypes of diverse strains of Pseudomonas stutzeri.</title>
        <authorList>
            <person name="Milligan D.A."/>
            <person name="Bergaust L."/>
            <person name="Bakken L.R."/>
            <person name="Frostegard A."/>
        </authorList>
    </citation>
    <scope>NUCLEOTIDE SEQUENCE [LARGE SCALE GENOMIC DNA]</scope>
    <source>
        <strain evidence="1 2">CCUG 44592</strain>
    </source>
</reference>
<gene>
    <name evidence="1" type="ORF">CXK99_11170</name>
</gene>
<dbReference type="AlphaFoldDB" id="A0A2N8RER7"/>
<proteinExistence type="predicted"/>
<name>A0A2N8RER7_STUST</name>
<evidence type="ECO:0000313" key="1">
    <source>
        <dbReference type="EMBL" id="PNF59567.1"/>
    </source>
</evidence>
<accession>A0A2N8RER7</accession>